<organism evidence="2 3">
    <name type="scientific">Candidatus Nitrosotenuis cloacae</name>
    <dbReference type="NCBI Taxonomy" id="1603555"/>
    <lineage>
        <taxon>Archaea</taxon>
        <taxon>Nitrososphaerota</taxon>
        <taxon>Candidatus Nitrosotenuis</taxon>
    </lineage>
</organism>
<dbReference type="RefSeq" id="WP_048188737.1">
    <property type="nucleotide sequence ID" value="NZ_CP011097.1"/>
</dbReference>
<feature type="compositionally biased region" description="Acidic residues" evidence="1">
    <location>
        <begin position="32"/>
        <end position="45"/>
    </location>
</feature>
<evidence type="ECO:0000256" key="1">
    <source>
        <dbReference type="SAM" id="MobiDB-lite"/>
    </source>
</evidence>
<evidence type="ECO:0000313" key="3">
    <source>
        <dbReference type="Proteomes" id="UP000266745"/>
    </source>
</evidence>
<dbReference type="GeneID" id="24875823"/>
<keyword evidence="3" id="KW-1185">Reference proteome</keyword>
<sequence>MTVITVLLAGVLAQTSNLFANAIPQQVPIGIDESDGDGETDDDNVTAEGQNGDGDGEFDDDNVEASDGDGETDDDNVEESDGDGETDDD</sequence>
<name>A0A3G1B2L3_9ARCH</name>
<proteinExistence type="predicted"/>
<feature type="region of interest" description="Disordered" evidence="1">
    <location>
        <begin position="25"/>
        <end position="89"/>
    </location>
</feature>
<dbReference type="EMBL" id="CP011097">
    <property type="protein sequence ID" value="AJZ75886.1"/>
    <property type="molecule type" value="Genomic_DNA"/>
</dbReference>
<reference evidence="2 3" key="1">
    <citation type="journal article" date="2016" name="Sci. Rep.">
        <title>A novel ammonia-oxidizing archaeon from wastewater treatment plant: Its enrichment, physiological and genomic characteristics.</title>
        <authorList>
            <person name="Li Y."/>
            <person name="Ding K."/>
            <person name="Wen X."/>
            <person name="Zhang B."/>
            <person name="Shen B."/>
            <person name="Yang Y."/>
        </authorList>
    </citation>
    <scope>NUCLEOTIDE SEQUENCE [LARGE SCALE GENOMIC DNA]</scope>
    <source>
        <strain evidence="2 3">SAT1</strain>
    </source>
</reference>
<protein>
    <submittedName>
        <fullName evidence="2">Uncharacterized protein</fullName>
    </submittedName>
</protein>
<gene>
    <name evidence="2" type="ORF">SU86_005345</name>
</gene>
<dbReference type="KEGG" id="tah:SU86_005345"/>
<feature type="compositionally biased region" description="Acidic residues" evidence="1">
    <location>
        <begin position="54"/>
        <end position="89"/>
    </location>
</feature>
<evidence type="ECO:0000313" key="2">
    <source>
        <dbReference type="EMBL" id="AJZ75886.1"/>
    </source>
</evidence>
<accession>A0A3G1B2L3</accession>
<dbReference type="AlphaFoldDB" id="A0A3G1B2L3"/>
<dbReference type="Proteomes" id="UP000266745">
    <property type="component" value="Chromosome"/>
</dbReference>